<comment type="catalytic activity">
    <reaction evidence="8">
        <text>2 nitric oxide + NADH + 2 O2 = 2 nitrate + NAD(+) + H(+)</text>
        <dbReference type="Rhea" id="RHEA:19469"/>
        <dbReference type="ChEBI" id="CHEBI:15378"/>
        <dbReference type="ChEBI" id="CHEBI:15379"/>
        <dbReference type="ChEBI" id="CHEBI:16480"/>
        <dbReference type="ChEBI" id="CHEBI:17632"/>
        <dbReference type="ChEBI" id="CHEBI:57540"/>
        <dbReference type="ChEBI" id="CHEBI:57945"/>
        <dbReference type="EC" id="1.14.12.17"/>
    </reaction>
</comment>
<accession>A0ABQ6HRG1</accession>
<dbReference type="Gene3D" id="2.40.30.10">
    <property type="entry name" value="Translation factors"/>
    <property type="match status" value="1"/>
</dbReference>
<evidence type="ECO:0000256" key="8">
    <source>
        <dbReference type="ARBA" id="ARBA00048649"/>
    </source>
</evidence>
<dbReference type="PANTHER" id="PTHR43396">
    <property type="entry name" value="FLAVOHEMOPROTEIN"/>
    <property type="match status" value="1"/>
</dbReference>
<keyword evidence="6" id="KW-0408">Iron</keyword>
<name>A0ABQ6HRG1_9MICO</name>
<comment type="caution">
    <text evidence="13">The sequence shown here is derived from an EMBL/GenBank/DDBJ whole genome shotgun (WGS) entry which is preliminary data.</text>
</comment>
<dbReference type="EC" id="1.14.12.17" evidence="2"/>
<dbReference type="CDD" id="cd14782">
    <property type="entry name" value="FHb-globin_2"/>
    <property type="match status" value="1"/>
</dbReference>
<dbReference type="InterPro" id="IPR009050">
    <property type="entry name" value="Globin-like_sf"/>
</dbReference>
<dbReference type="PROSITE" id="PS01033">
    <property type="entry name" value="GLOBIN"/>
    <property type="match status" value="1"/>
</dbReference>
<proteinExistence type="inferred from homology"/>
<evidence type="ECO:0000256" key="4">
    <source>
        <dbReference type="ARBA" id="ARBA00022621"/>
    </source>
</evidence>
<evidence type="ECO:0000256" key="9">
    <source>
        <dbReference type="ARBA" id="ARBA00049433"/>
    </source>
</evidence>
<comment type="similarity">
    <text evidence="10">Belongs to the globin family.</text>
</comment>
<comment type="catalytic activity">
    <reaction evidence="9">
        <text>2 nitric oxide + NADPH + 2 O2 = 2 nitrate + NADP(+) + H(+)</text>
        <dbReference type="Rhea" id="RHEA:19465"/>
        <dbReference type="ChEBI" id="CHEBI:15378"/>
        <dbReference type="ChEBI" id="CHEBI:15379"/>
        <dbReference type="ChEBI" id="CHEBI:16480"/>
        <dbReference type="ChEBI" id="CHEBI:17632"/>
        <dbReference type="ChEBI" id="CHEBI:57783"/>
        <dbReference type="ChEBI" id="CHEBI:58349"/>
        <dbReference type="EC" id="1.14.12.17"/>
    </reaction>
</comment>
<comment type="similarity">
    <text evidence="1">In the C-terminal section; belongs to the flavoprotein pyridine nucleotide cytochrome reductase family.</text>
</comment>
<dbReference type="InterPro" id="IPR001709">
    <property type="entry name" value="Flavoprot_Pyr_Nucl_cyt_Rdtase"/>
</dbReference>
<evidence type="ECO:0000256" key="3">
    <source>
        <dbReference type="ARBA" id="ARBA00022617"/>
    </source>
</evidence>
<evidence type="ECO:0000256" key="7">
    <source>
        <dbReference type="ARBA" id="ARBA00023027"/>
    </source>
</evidence>
<dbReference type="PRINTS" id="PR00371">
    <property type="entry name" value="FPNCR"/>
</dbReference>
<dbReference type="CDD" id="cd06184">
    <property type="entry name" value="flavohem_like_fad_nad_binding"/>
    <property type="match status" value="1"/>
</dbReference>
<evidence type="ECO:0000259" key="11">
    <source>
        <dbReference type="PROSITE" id="PS01033"/>
    </source>
</evidence>
<dbReference type="EMBL" id="BSUJ01000001">
    <property type="protein sequence ID" value="GMA21040.1"/>
    <property type="molecule type" value="Genomic_DNA"/>
</dbReference>
<evidence type="ECO:0000259" key="12">
    <source>
        <dbReference type="PROSITE" id="PS51384"/>
    </source>
</evidence>
<keyword evidence="3 10" id="KW-0349">Heme</keyword>
<dbReference type="Pfam" id="PF00175">
    <property type="entry name" value="NAD_binding_1"/>
    <property type="match status" value="1"/>
</dbReference>
<dbReference type="Gene3D" id="1.10.490.10">
    <property type="entry name" value="Globins"/>
    <property type="match status" value="1"/>
</dbReference>
<evidence type="ECO:0000256" key="5">
    <source>
        <dbReference type="ARBA" id="ARBA00022723"/>
    </source>
</evidence>
<evidence type="ECO:0000256" key="1">
    <source>
        <dbReference type="ARBA" id="ARBA00006401"/>
    </source>
</evidence>
<dbReference type="InterPro" id="IPR000971">
    <property type="entry name" value="Globin"/>
</dbReference>
<dbReference type="InterPro" id="IPR001433">
    <property type="entry name" value="OxRdtase_FAD/NAD-bd"/>
</dbReference>
<feature type="domain" description="FAD-binding FR-type" evidence="12">
    <location>
        <begin position="153"/>
        <end position="262"/>
    </location>
</feature>
<dbReference type="Pfam" id="PF00042">
    <property type="entry name" value="Globin"/>
    <property type="match status" value="1"/>
</dbReference>
<dbReference type="InterPro" id="IPR039261">
    <property type="entry name" value="FNR_nucleotide-bd"/>
</dbReference>
<dbReference type="SUPFAM" id="SSF63380">
    <property type="entry name" value="Riboflavin synthase domain-like"/>
    <property type="match status" value="1"/>
</dbReference>
<evidence type="ECO:0000256" key="6">
    <source>
        <dbReference type="ARBA" id="ARBA00023004"/>
    </source>
</evidence>
<dbReference type="InterPro" id="IPR012292">
    <property type="entry name" value="Globin/Proto"/>
</dbReference>
<evidence type="ECO:0000313" key="13">
    <source>
        <dbReference type="EMBL" id="GMA21040.1"/>
    </source>
</evidence>
<gene>
    <name evidence="13" type="ORF">GCM10025862_30610</name>
</gene>
<dbReference type="PRINTS" id="PR00406">
    <property type="entry name" value="CYTB5RDTASE"/>
</dbReference>
<dbReference type="SUPFAM" id="SSF52343">
    <property type="entry name" value="Ferredoxin reductase-like, C-terminal NADP-linked domain"/>
    <property type="match status" value="1"/>
</dbReference>
<feature type="domain" description="Globin" evidence="11">
    <location>
        <begin position="2"/>
        <end position="141"/>
    </location>
</feature>
<evidence type="ECO:0000256" key="2">
    <source>
        <dbReference type="ARBA" id="ARBA00012229"/>
    </source>
</evidence>
<keyword evidence="10" id="KW-0813">Transport</keyword>
<evidence type="ECO:0000313" key="14">
    <source>
        <dbReference type="Proteomes" id="UP001157109"/>
    </source>
</evidence>
<evidence type="ECO:0000256" key="10">
    <source>
        <dbReference type="RuleBase" id="RU000356"/>
    </source>
</evidence>
<dbReference type="InterPro" id="IPR017927">
    <property type="entry name" value="FAD-bd_FR_type"/>
</dbReference>
<dbReference type="InterPro" id="IPR017938">
    <property type="entry name" value="Riboflavin_synthase-like_b-brl"/>
</dbReference>
<keyword evidence="14" id="KW-1185">Reference proteome</keyword>
<dbReference type="PANTHER" id="PTHR43396:SF3">
    <property type="entry name" value="FLAVOHEMOPROTEIN"/>
    <property type="match status" value="1"/>
</dbReference>
<dbReference type="Proteomes" id="UP001157109">
    <property type="component" value="Unassembled WGS sequence"/>
</dbReference>
<organism evidence="13 14">
    <name type="scientific">Arsenicicoccus piscis</name>
    <dbReference type="NCBI Taxonomy" id="673954"/>
    <lineage>
        <taxon>Bacteria</taxon>
        <taxon>Bacillati</taxon>
        <taxon>Actinomycetota</taxon>
        <taxon>Actinomycetes</taxon>
        <taxon>Micrococcales</taxon>
        <taxon>Intrasporangiaceae</taxon>
        <taxon>Arsenicicoccus</taxon>
    </lineage>
</organism>
<keyword evidence="7" id="KW-0520">NAD</keyword>
<sequence>MKLSPESEAIVKATAGVVAEHAEAITKTFYPDMFAAHPELMRVFNKANQAIGEQPKALAASVVAYAVNLIDPDAPDFTPVLKRIAHKHVSLGIAAQEYTIVGHHLLKAVKTVLGDAVTPEVAAAWDEVYWLFGTALIAEEGKLYALAGTDPAHPWRKYRVVERFEESDDIFSLILAPVSGVVPSHTTGQYVAIAVDLPNGERQPRQYTISSGPRGDSIRVTIKRVHGVDGHPDGQVSTWLHENAKPGTVLDVSQPAGDLVLDDESDGPLVLVSAGIGITPIAAIVEDLSRRAPARTVRIFHADTSHSNHALYAHLRRQVLAMDDAKAQNWYEQDAESAPTLHPARPGFMDLSDIDVPADATVFMCGPLEFMRLTRKVLMAKGIPSENINYEVFGPDLWAQNPDNADA</sequence>
<keyword evidence="5" id="KW-0479">Metal-binding</keyword>
<dbReference type="SUPFAM" id="SSF46458">
    <property type="entry name" value="Globin-like"/>
    <property type="match status" value="1"/>
</dbReference>
<dbReference type="Gene3D" id="3.40.50.80">
    <property type="entry name" value="Nucleotide-binding domain of ferredoxin-NADP reductase (FNR) module"/>
    <property type="match status" value="1"/>
</dbReference>
<dbReference type="PROSITE" id="PS51384">
    <property type="entry name" value="FAD_FR"/>
    <property type="match status" value="1"/>
</dbReference>
<keyword evidence="4 10" id="KW-0561">Oxygen transport</keyword>
<reference evidence="14" key="1">
    <citation type="journal article" date="2019" name="Int. J. Syst. Evol. Microbiol.">
        <title>The Global Catalogue of Microorganisms (GCM) 10K type strain sequencing project: providing services to taxonomists for standard genome sequencing and annotation.</title>
        <authorList>
            <consortium name="The Broad Institute Genomics Platform"/>
            <consortium name="The Broad Institute Genome Sequencing Center for Infectious Disease"/>
            <person name="Wu L."/>
            <person name="Ma J."/>
        </authorList>
    </citation>
    <scope>NUCLEOTIDE SEQUENCE [LARGE SCALE GENOMIC DNA]</scope>
    <source>
        <strain evidence="14">NBRC 105830</strain>
    </source>
</reference>
<dbReference type="RefSeq" id="WP_241441360.1">
    <property type="nucleotide sequence ID" value="NZ_BSUJ01000001.1"/>
</dbReference>
<protein>
    <recommendedName>
        <fullName evidence="2">nitric oxide dioxygenase</fullName>
        <ecNumber evidence="2">1.14.12.17</ecNumber>
    </recommendedName>
</protein>